<evidence type="ECO:0000256" key="3">
    <source>
        <dbReference type="PROSITE-ProRule" id="PRU00221"/>
    </source>
</evidence>
<dbReference type="PROSITE" id="PS50294">
    <property type="entry name" value="WD_REPEATS_REGION"/>
    <property type="match status" value="1"/>
</dbReference>
<organism evidence="4 5">
    <name type="scientific">Vibrio hangzhouensis</name>
    <dbReference type="NCBI Taxonomy" id="462991"/>
    <lineage>
        <taxon>Bacteria</taxon>
        <taxon>Pseudomonadati</taxon>
        <taxon>Pseudomonadota</taxon>
        <taxon>Gammaproteobacteria</taxon>
        <taxon>Vibrionales</taxon>
        <taxon>Vibrionaceae</taxon>
        <taxon>Vibrio</taxon>
    </lineage>
</organism>
<dbReference type="Proteomes" id="UP000236721">
    <property type="component" value="Unassembled WGS sequence"/>
</dbReference>
<evidence type="ECO:0000313" key="5">
    <source>
        <dbReference type="Proteomes" id="UP000236721"/>
    </source>
</evidence>
<evidence type="ECO:0000313" key="4">
    <source>
        <dbReference type="EMBL" id="SEG72833.1"/>
    </source>
</evidence>
<dbReference type="EMBL" id="FNVG01000041">
    <property type="protein sequence ID" value="SEG72833.1"/>
    <property type="molecule type" value="Genomic_DNA"/>
</dbReference>
<proteinExistence type="predicted"/>
<accession>A0A1H6CJ98</accession>
<name>A0A1H6CJ98_9VIBR</name>
<sequence length="327" mass="36212">MMRIISHSVLWLIVISLLNGCFFSTNSEKRWDLAVDGSTAIALSRDARFALLYSKQQHLQLWDLNQNELLARLGIQDPEQNIISLIRFSDNGRFAVTATQTNFAIWDLGWSQSSGLWSVSDGLIQDIALGNSGDEVLIGLSNGKAIFIDLVTGRRLEFLAHVEKVNSVALSPNGKYALSGGNDHNAYFWSTESGQILRQFEHQQRVGTVELQRDGRLALTSDTGNNAIIWDLHTGERVSQLSSWSRQLIFSAARFSDDGTLLATGSPSSRMMIWSTASGKRIEGYEVEMLKDVRPPRGVVYDAAFESNQRVLSASSAGVVQAWKVSE</sequence>
<gene>
    <name evidence="4" type="ORF">SAMN04488244_14117</name>
</gene>
<dbReference type="InterPro" id="IPR015943">
    <property type="entry name" value="WD40/YVTN_repeat-like_dom_sf"/>
</dbReference>
<dbReference type="OrthoDB" id="6192037at2"/>
<dbReference type="PROSITE" id="PS50082">
    <property type="entry name" value="WD_REPEATS_2"/>
    <property type="match status" value="2"/>
</dbReference>
<feature type="repeat" description="WD" evidence="3">
    <location>
        <begin position="158"/>
        <end position="199"/>
    </location>
</feature>
<feature type="repeat" description="WD" evidence="3">
    <location>
        <begin position="199"/>
        <end position="240"/>
    </location>
</feature>
<dbReference type="Pfam" id="PF00400">
    <property type="entry name" value="WD40"/>
    <property type="match status" value="2"/>
</dbReference>
<keyword evidence="5" id="KW-1185">Reference proteome</keyword>
<evidence type="ECO:0000256" key="2">
    <source>
        <dbReference type="ARBA" id="ARBA00022737"/>
    </source>
</evidence>
<protein>
    <submittedName>
        <fullName evidence="4">WD domain-containing protein, G-beta repeat-containing protein</fullName>
    </submittedName>
</protein>
<dbReference type="InterPro" id="IPR001680">
    <property type="entry name" value="WD40_rpt"/>
</dbReference>
<keyword evidence="1 3" id="KW-0853">WD repeat</keyword>
<dbReference type="InterPro" id="IPR011047">
    <property type="entry name" value="Quinoprotein_ADH-like_sf"/>
</dbReference>
<dbReference type="AlphaFoldDB" id="A0A1H6CJ98"/>
<keyword evidence="2" id="KW-0677">Repeat</keyword>
<dbReference type="SUPFAM" id="SSF50998">
    <property type="entry name" value="Quinoprotein alcohol dehydrogenase-like"/>
    <property type="match status" value="1"/>
</dbReference>
<evidence type="ECO:0000256" key="1">
    <source>
        <dbReference type="ARBA" id="ARBA00022574"/>
    </source>
</evidence>
<reference evidence="5" key="1">
    <citation type="submission" date="2016-10" db="EMBL/GenBank/DDBJ databases">
        <authorList>
            <person name="Varghese N."/>
            <person name="Submissions S."/>
        </authorList>
    </citation>
    <scope>NUCLEOTIDE SEQUENCE [LARGE SCALE GENOMIC DNA]</scope>
    <source>
        <strain evidence="5">CGMCC 1.7062</strain>
    </source>
</reference>
<dbReference type="PANTHER" id="PTHR44019">
    <property type="entry name" value="WD REPEAT-CONTAINING PROTEIN 55"/>
    <property type="match status" value="1"/>
</dbReference>
<dbReference type="Gene3D" id="2.130.10.10">
    <property type="entry name" value="YVTN repeat-like/Quinoprotein amine dehydrogenase"/>
    <property type="match status" value="2"/>
</dbReference>
<dbReference type="SMART" id="SM00320">
    <property type="entry name" value="WD40"/>
    <property type="match status" value="5"/>
</dbReference>
<dbReference type="PANTHER" id="PTHR44019:SF8">
    <property type="entry name" value="POC1 CENTRIOLAR PROTEIN HOMOLOG"/>
    <property type="match status" value="1"/>
</dbReference>
<dbReference type="InterPro" id="IPR050505">
    <property type="entry name" value="WDR55/POC1"/>
</dbReference>